<sequence length="469" mass="52751">MGDAEYSLEQEKMLELYGKILQQYERHVAQMNGNEIRLLRETRRIRTARRPGMAAQLRGLQERTAKQVARDEERERRLEAQLQLRLRRLRDLGIELSESELRLRFGLAPGFDADAEEARQMSIERQLELARAAEVSQAEALLAAQSQLGALAGEKARLQQQAEAERTRLMHDVESERARIAELERLRDEERLAAERAKALLVSDFDAEREALLERLREAERLLNEKLARDLAHNQAMQQAVTGERLEKSLFKRGINTKIQDVDELREAIVNNQSRISDLFREWDADGNGTVDLQEFTRALIAVGLPADPKAAEALFREFDVDGSGNVEYKEYLRYSLREMLQRSAARVMDLLHKLDPTGRGAVDLPDFIKGVKQMGYDASDEDLTMLFNEWDSNKSGLLEFKELNAQMRRTGGSKGPSLTKQAAQLISRTKKNMITSAVTAGAVAGFSTVASAAGVVIVESVASPSQAC</sequence>
<dbReference type="PROSITE" id="PS00018">
    <property type="entry name" value="EF_HAND_1"/>
    <property type="match status" value="3"/>
</dbReference>
<evidence type="ECO:0000256" key="1">
    <source>
        <dbReference type="ARBA" id="ARBA00022723"/>
    </source>
</evidence>
<evidence type="ECO:0000256" key="4">
    <source>
        <dbReference type="SAM" id="Coils"/>
    </source>
</evidence>
<dbReference type="SMART" id="SM00054">
    <property type="entry name" value="EFh"/>
    <property type="match status" value="4"/>
</dbReference>
<evidence type="ECO:0000313" key="7">
    <source>
        <dbReference type="Proteomes" id="UP000037460"/>
    </source>
</evidence>
<reference evidence="7" key="1">
    <citation type="journal article" date="2015" name="PLoS Genet.">
        <title>Genome Sequence and Transcriptome Analyses of Chrysochromulina tobin: Metabolic Tools for Enhanced Algal Fitness in the Prominent Order Prymnesiales (Haptophyceae).</title>
        <authorList>
            <person name="Hovde B.T."/>
            <person name="Deodato C.R."/>
            <person name="Hunsperger H.M."/>
            <person name="Ryken S.A."/>
            <person name="Yost W."/>
            <person name="Jha R.K."/>
            <person name="Patterson J."/>
            <person name="Monnat R.J. Jr."/>
            <person name="Barlow S.B."/>
            <person name="Starkenburg S.R."/>
            <person name="Cattolico R.A."/>
        </authorList>
    </citation>
    <scope>NUCLEOTIDE SEQUENCE</scope>
    <source>
        <strain evidence="7">CCMP291</strain>
    </source>
</reference>
<dbReference type="Pfam" id="PF13499">
    <property type="entry name" value="EF-hand_7"/>
    <property type="match status" value="1"/>
</dbReference>
<dbReference type="PROSITE" id="PS50222">
    <property type="entry name" value="EF_HAND_2"/>
    <property type="match status" value="4"/>
</dbReference>
<dbReference type="InterPro" id="IPR002048">
    <property type="entry name" value="EF_hand_dom"/>
</dbReference>
<gene>
    <name evidence="6" type="ORF">Ctob_000181</name>
</gene>
<comment type="caution">
    <text evidence="6">The sequence shown here is derived from an EMBL/GenBank/DDBJ whole genome shotgun (WGS) entry which is preliminary data.</text>
</comment>
<evidence type="ECO:0000259" key="5">
    <source>
        <dbReference type="PROSITE" id="PS50222"/>
    </source>
</evidence>
<dbReference type="AlphaFoldDB" id="A0A0M0J2L8"/>
<evidence type="ECO:0000256" key="3">
    <source>
        <dbReference type="ARBA" id="ARBA00022837"/>
    </source>
</evidence>
<keyword evidence="1" id="KW-0479">Metal-binding</keyword>
<dbReference type="PANTHER" id="PTHR34524:SF6">
    <property type="entry name" value="CALCYPHOSINE LIKE"/>
    <property type="match status" value="1"/>
</dbReference>
<dbReference type="InterPro" id="IPR011992">
    <property type="entry name" value="EF-hand-dom_pair"/>
</dbReference>
<dbReference type="Gene3D" id="1.10.238.10">
    <property type="entry name" value="EF-hand"/>
    <property type="match status" value="2"/>
</dbReference>
<dbReference type="SUPFAM" id="SSF47473">
    <property type="entry name" value="EF-hand"/>
    <property type="match status" value="1"/>
</dbReference>
<feature type="domain" description="EF-hand" evidence="5">
    <location>
        <begin position="379"/>
        <end position="414"/>
    </location>
</feature>
<keyword evidence="7" id="KW-1185">Reference proteome</keyword>
<name>A0A0M0J2L8_9EUKA</name>
<proteinExistence type="predicted"/>
<dbReference type="InterPro" id="IPR018247">
    <property type="entry name" value="EF_Hand_1_Ca_BS"/>
</dbReference>
<dbReference type="CDD" id="cd00051">
    <property type="entry name" value="EFh"/>
    <property type="match status" value="1"/>
</dbReference>
<keyword evidence="2" id="KW-0677">Repeat</keyword>
<keyword evidence="3" id="KW-0106">Calcium</keyword>
<feature type="domain" description="EF-hand" evidence="5">
    <location>
        <begin position="343"/>
        <end position="378"/>
    </location>
</feature>
<dbReference type="OrthoDB" id="444540at2759"/>
<dbReference type="Proteomes" id="UP000037460">
    <property type="component" value="Unassembled WGS sequence"/>
</dbReference>
<feature type="coiled-coil region" evidence="4">
    <location>
        <begin position="141"/>
        <end position="229"/>
    </location>
</feature>
<organism evidence="6 7">
    <name type="scientific">Chrysochromulina tobinii</name>
    <dbReference type="NCBI Taxonomy" id="1460289"/>
    <lineage>
        <taxon>Eukaryota</taxon>
        <taxon>Haptista</taxon>
        <taxon>Haptophyta</taxon>
        <taxon>Prymnesiophyceae</taxon>
        <taxon>Prymnesiales</taxon>
        <taxon>Chrysochromulinaceae</taxon>
        <taxon>Chrysochromulina</taxon>
    </lineage>
</organism>
<dbReference type="InterPro" id="IPR051581">
    <property type="entry name" value="Ca-bind"/>
</dbReference>
<accession>A0A0M0J2L8</accession>
<feature type="domain" description="EF-hand" evidence="5">
    <location>
        <begin position="307"/>
        <end position="342"/>
    </location>
</feature>
<keyword evidence="4" id="KW-0175">Coiled coil</keyword>
<protein>
    <submittedName>
        <fullName evidence="6">Centrin</fullName>
    </submittedName>
</protein>
<dbReference type="PANTHER" id="PTHR34524">
    <property type="entry name" value="CALCYPHOSIN"/>
    <property type="match status" value="1"/>
</dbReference>
<feature type="domain" description="EF-hand" evidence="5">
    <location>
        <begin position="271"/>
        <end position="306"/>
    </location>
</feature>
<evidence type="ECO:0000256" key="2">
    <source>
        <dbReference type="ARBA" id="ARBA00022737"/>
    </source>
</evidence>
<evidence type="ECO:0000313" key="6">
    <source>
        <dbReference type="EMBL" id="KOO20786.1"/>
    </source>
</evidence>
<dbReference type="GO" id="GO:0005509">
    <property type="term" value="F:calcium ion binding"/>
    <property type="evidence" value="ECO:0007669"/>
    <property type="project" value="InterPro"/>
</dbReference>
<dbReference type="EMBL" id="JWZX01003412">
    <property type="protein sequence ID" value="KOO20786.1"/>
    <property type="molecule type" value="Genomic_DNA"/>
</dbReference>